<feature type="domain" description="C2H2-type" evidence="3">
    <location>
        <begin position="28"/>
        <end position="56"/>
    </location>
</feature>
<gene>
    <name evidence="4" type="ORF">ANCCAN_25886</name>
</gene>
<reference evidence="4 5" key="1">
    <citation type="submission" date="2014-10" db="EMBL/GenBank/DDBJ databases">
        <title>Draft genome of the hookworm Ancylostoma caninum.</title>
        <authorList>
            <person name="Mitreva M."/>
        </authorList>
    </citation>
    <scope>NUCLEOTIDE SEQUENCE [LARGE SCALE GENOMIC DNA]</scope>
    <source>
        <strain evidence="4 5">Baltimore</strain>
    </source>
</reference>
<feature type="region of interest" description="Disordered" evidence="2">
    <location>
        <begin position="152"/>
        <end position="172"/>
    </location>
</feature>
<evidence type="ECO:0000256" key="2">
    <source>
        <dbReference type="SAM" id="MobiDB-lite"/>
    </source>
</evidence>
<dbReference type="STRING" id="29170.A0A368FBT2"/>
<keyword evidence="1" id="KW-0862">Zinc</keyword>
<dbReference type="Proteomes" id="UP000252519">
    <property type="component" value="Unassembled WGS sequence"/>
</dbReference>
<dbReference type="InterPro" id="IPR036236">
    <property type="entry name" value="Znf_C2H2_sf"/>
</dbReference>
<dbReference type="AlphaFoldDB" id="A0A368FBT2"/>
<feature type="compositionally biased region" description="Low complexity" evidence="2">
    <location>
        <begin position="279"/>
        <end position="297"/>
    </location>
</feature>
<dbReference type="OrthoDB" id="5865682at2759"/>
<accession>A0A368FBT2</accession>
<feature type="region of interest" description="Disordered" evidence="2">
    <location>
        <begin position="274"/>
        <end position="297"/>
    </location>
</feature>
<keyword evidence="1" id="KW-0479">Metal-binding</keyword>
<comment type="caution">
    <text evidence="4">The sequence shown here is derived from an EMBL/GenBank/DDBJ whole genome shotgun (WGS) entry which is preliminary data.</text>
</comment>
<sequence length="374" mass="42543">MRKVHKCSEEQVKTTQNAIKKALYEQEIKCDICGKSYFSTGGLRKHKRVAHGGDTTISTVSTEHNEGASRCVDCPGCSSVFYTNMELAIHCEQEHSNGCTDFRIIEEKFDSWTKFEAWMAEKERETCSKLVKRHTRKSRKGTIYMYLCQHARRSGDSARKPSKERKRNRKTKRVNKHCPCFARVQHRRDGSVEVVSCFGHYGHDVNSASLPLSKDDKMAVKSMLMAGISPRAIVAKLRRSNWVEEEIPQKQPRICYLTVRDVTNIAARHGLTVVKNDDSGSNSEASSSEDSSSEISVQDDFVDQQDDHSLDEAYQESLEIQEDIEEVARHLLQTGRADLLKQLNSHLQIVLEDVKREFPTSNLSIGMPPKLEYT</sequence>
<dbReference type="InterPro" id="IPR052797">
    <property type="entry name" value="RegFact_GeneExpr_CellDeath"/>
</dbReference>
<feature type="compositionally biased region" description="Basic residues" evidence="2">
    <location>
        <begin position="162"/>
        <end position="172"/>
    </location>
</feature>
<evidence type="ECO:0000313" key="4">
    <source>
        <dbReference type="EMBL" id="RCN28370.1"/>
    </source>
</evidence>
<dbReference type="PANTHER" id="PTHR33936">
    <property type="entry name" value="PROTEIN CBG17840"/>
    <property type="match status" value="1"/>
</dbReference>
<dbReference type="PROSITE" id="PS00028">
    <property type="entry name" value="ZINC_FINGER_C2H2_1"/>
    <property type="match status" value="2"/>
</dbReference>
<evidence type="ECO:0000256" key="1">
    <source>
        <dbReference type="PROSITE-ProRule" id="PRU00042"/>
    </source>
</evidence>
<dbReference type="EMBL" id="JOJR01002672">
    <property type="protein sequence ID" value="RCN28370.1"/>
    <property type="molecule type" value="Genomic_DNA"/>
</dbReference>
<evidence type="ECO:0000259" key="3">
    <source>
        <dbReference type="PROSITE" id="PS50157"/>
    </source>
</evidence>
<organism evidence="4 5">
    <name type="scientific">Ancylostoma caninum</name>
    <name type="common">Dog hookworm</name>
    <dbReference type="NCBI Taxonomy" id="29170"/>
    <lineage>
        <taxon>Eukaryota</taxon>
        <taxon>Metazoa</taxon>
        <taxon>Ecdysozoa</taxon>
        <taxon>Nematoda</taxon>
        <taxon>Chromadorea</taxon>
        <taxon>Rhabditida</taxon>
        <taxon>Rhabditina</taxon>
        <taxon>Rhabditomorpha</taxon>
        <taxon>Strongyloidea</taxon>
        <taxon>Ancylostomatidae</taxon>
        <taxon>Ancylostomatinae</taxon>
        <taxon>Ancylostoma</taxon>
    </lineage>
</organism>
<dbReference type="InterPro" id="IPR013087">
    <property type="entry name" value="Znf_C2H2_type"/>
</dbReference>
<dbReference type="SUPFAM" id="SSF57667">
    <property type="entry name" value="beta-beta-alpha zinc fingers"/>
    <property type="match status" value="1"/>
</dbReference>
<keyword evidence="5" id="KW-1185">Reference proteome</keyword>
<protein>
    <submittedName>
        <fullName evidence="4">Zinc finger, C2H2 type</fullName>
    </submittedName>
</protein>
<evidence type="ECO:0000313" key="5">
    <source>
        <dbReference type="Proteomes" id="UP000252519"/>
    </source>
</evidence>
<proteinExistence type="predicted"/>
<keyword evidence="1" id="KW-0863">Zinc-finger</keyword>
<dbReference type="PANTHER" id="PTHR33936:SF25">
    <property type="entry name" value="C2H2-TYPE DOMAIN-CONTAINING PROTEIN"/>
    <property type="match status" value="1"/>
</dbReference>
<dbReference type="Gene3D" id="3.30.160.60">
    <property type="entry name" value="Classic Zinc Finger"/>
    <property type="match status" value="1"/>
</dbReference>
<dbReference type="PROSITE" id="PS50157">
    <property type="entry name" value="ZINC_FINGER_C2H2_2"/>
    <property type="match status" value="1"/>
</dbReference>
<name>A0A368FBT2_ANCCA</name>
<dbReference type="GO" id="GO:0008270">
    <property type="term" value="F:zinc ion binding"/>
    <property type="evidence" value="ECO:0007669"/>
    <property type="project" value="UniProtKB-KW"/>
</dbReference>
<dbReference type="SMART" id="SM00355">
    <property type="entry name" value="ZnF_C2H2"/>
    <property type="match status" value="2"/>
</dbReference>